<sequence length="414" mass="46898">MIYHRRALADIFSYLFTGESKYRDRRQSQVAVQGAYPPPTAANFFWIPVELVELIIDHCDRSTLRSSSLVCKYWRASTVHRLYSTVGLSPATSPAFADFLQSYSGEPIRRFVQSLSFTAESGCSHKSSIRAVKRLSALLQPSSLRLTIFDKTEPERTSGFWSLPPSRKDLRVFQKSFKTVTNLELTLFSNTFIEAARIISSFPVLETLKVSGGAGTRQIEWEFPGDHTSLPRTVHTIQLPTGDNSSAFLHWLHSHKQPVVQTLSLGGISLFHLTNAYLRKLGGSLQCLTISGLVYHQHHDPLFTVDLSCNANLRILAVLNGRRSSADVFRVLSRVTSQFVEEVEFDVYNPADNPIGHTGRYWSRLDALLASPQFSKLRRVIVNVNLKKCYKIEVQLPLAKSRKILRFRNLRNRV</sequence>
<name>A0A9P6CKL6_9AGAR</name>
<dbReference type="Proteomes" id="UP000807353">
    <property type="component" value="Unassembled WGS sequence"/>
</dbReference>
<dbReference type="Pfam" id="PF00646">
    <property type="entry name" value="F-box"/>
    <property type="match status" value="1"/>
</dbReference>
<organism evidence="2 3">
    <name type="scientific">Collybia nuda</name>
    <dbReference type="NCBI Taxonomy" id="64659"/>
    <lineage>
        <taxon>Eukaryota</taxon>
        <taxon>Fungi</taxon>
        <taxon>Dikarya</taxon>
        <taxon>Basidiomycota</taxon>
        <taxon>Agaricomycotina</taxon>
        <taxon>Agaricomycetes</taxon>
        <taxon>Agaricomycetidae</taxon>
        <taxon>Agaricales</taxon>
        <taxon>Tricholomatineae</taxon>
        <taxon>Clitocybaceae</taxon>
        <taxon>Collybia</taxon>
    </lineage>
</organism>
<dbReference type="CDD" id="cd09917">
    <property type="entry name" value="F-box_SF"/>
    <property type="match status" value="1"/>
</dbReference>
<dbReference type="EMBL" id="MU150247">
    <property type="protein sequence ID" value="KAF9465475.1"/>
    <property type="molecule type" value="Genomic_DNA"/>
</dbReference>
<evidence type="ECO:0000313" key="2">
    <source>
        <dbReference type="EMBL" id="KAF9465475.1"/>
    </source>
</evidence>
<dbReference type="OrthoDB" id="2788229at2759"/>
<gene>
    <name evidence="2" type="ORF">BDZ94DRAFT_1307085</name>
</gene>
<evidence type="ECO:0000259" key="1">
    <source>
        <dbReference type="Pfam" id="PF00646"/>
    </source>
</evidence>
<proteinExistence type="predicted"/>
<dbReference type="AlphaFoldDB" id="A0A9P6CKL6"/>
<reference evidence="2" key="1">
    <citation type="submission" date="2020-11" db="EMBL/GenBank/DDBJ databases">
        <authorList>
            <consortium name="DOE Joint Genome Institute"/>
            <person name="Ahrendt S."/>
            <person name="Riley R."/>
            <person name="Andreopoulos W."/>
            <person name="Labutti K."/>
            <person name="Pangilinan J."/>
            <person name="Ruiz-Duenas F.J."/>
            <person name="Barrasa J.M."/>
            <person name="Sanchez-Garcia M."/>
            <person name="Camarero S."/>
            <person name="Miyauchi S."/>
            <person name="Serrano A."/>
            <person name="Linde D."/>
            <person name="Babiker R."/>
            <person name="Drula E."/>
            <person name="Ayuso-Fernandez I."/>
            <person name="Pacheco R."/>
            <person name="Padilla G."/>
            <person name="Ferreira P."/>
            <person name="Barriuso J."/>
            <person name="Kellner H."/>
            <person name="Castanera R."/>
            <person name="Alfaro M."/>
            <person name="Ramirez L."/>
            <person name="Pisabarro A.G."/>
            <person name="Kuo A."/>
            <person name="Tritt A."/>
            <person name="Lipzen A."/>
            <person name="He G."/>
            <person name="Yan M."/>
            <person name="Ng V."/>
            <person name="Cullen D."/>
            <person name="Martin F."/>
            <person name="Rosso M.-N."/>
            <person name="Henrissat B."/>
            <person name="Hibbett D."/>
            <person name="Martinez A.T."/>
            <person name="Grigoriev I.V."/>
        </authorList>
    </citation>
    <scope>NUCLEOTIDE SEQUENCE</scope>
    <source>
        <strain evidence="2">CBS 247.69</strain>
    </source>
</reference>
<evidence type="ECO:0000313" key="3">
    <source>
        <dbReference type="Proteomes" id="UP000807353"/>
    </source>
</evidence>
<dbReference type="InterPro" id="IPR036047">
    <property type="entry name" value="F-box-like_dom_sf"/>
</dbReference>
<dbReference type="SUPFAM" id="SSF81383">
    <property type="entry name" value="F-box domain"/>
    <property type="match status" value="1"/>
</dbReference>
<comment type="caution">
    <text evidence="2">The sequence shown here is derived from an EMBL/GenBank/DDBJ whole genome shotgun (WGS) entry which is preliminary data.</text>
</comment>
<protein>
    <recommendedName>
        <fullName evidence="1">F-box domain-containing protein</fullName>
    </recommendedName>
</protein>
<keyword evidence="3" id="KW-1185">Reference proteome</keyword>
<accession>A0A9P6CKL6</accession>
<dbReference type="InterPro" id="IPR001810">
    <property type="entry name" value="F-box_dom"/>
</dbReference>
<feature type="domain" description="F-box" evidence="1">
    <location>
        <begin position="47"/>
        <end position="76"/>
    </location>
</feature>